<dbReference type="RefSeq" id="WP_136064315.1">
    <property type="nucleotide sequence ID" value="NZ_CAAHFH010000002.1"/>
</dbReference>
<protein>
    <recommendedName>
        <fullName evidence="3">Peptidase MA-like domain-containing protein</fullName>
    </recommendedName>
</protein>
<dbReference type="PROSITE" id="PS51257">
    <property type="entry name" value="PROKAR_LIPOPROTEIN"/>
    <property type="match status" value="1"/>
</dbReference>
<evidence type="ECO:0000313" key="2">
    <source>
        <dbReference type="Proteomes" id="UP000346198"/>
    </source>
</evidence>
<evidence type="ECO:0008006" key="3">
    <source>
        <dbReference type="Google" id="ProtNLM"/>
    </source>
</evidence>
<sequence length="258" mass="29404">MILLRTLHRSLFGLGATVALLVLAGCVGLPTGKPAGPWHEAYEPINDPASEAFVSNALQRAVAAFGDPVVPVNKVLLRRSKKTEAAKRYHIGEDFSLTECFDSSNGVFVIYLAVDPGHVNYYALLGHECTHLINPYITDWYMEGMATVFSQQICKQLGVKWGDWERHFNRSRRQPYALSYRMMLQLQEVFPRDYPLMINYTTPIKKRDEWLRIDIDAWLDSLAPARRLQALSIIEPYVKELNRNVGTQYAFQTPEALK</sequence>
<keyword evidence="2" id="KW-1185">Reference proteome</keyword>
<proteinExistence type="predicted"/>
<reference evidence="1 2" key="1">
    <citation type="submission" date="2019-04" db="EMBL/GenBank/DDBJ databases">
        <authorList>
            <person name="Van Vliet M D."/>
        </authorList>
    </citation>
    <scope>NUCLEOTIDE SEQUENCE [LARGE SCALE GENOMIC DNA]</scope>
    <source>
        <strain evidence="1 2">F21</strain>
    </source>
</reference>
<dbReference type="EMBL" id="CAAHFH010000002">
    <property type="protein sequence ID" value="VGO22728.1"/>
    <property type="molecule type" value="Genomic_DNA"/>
</dbReference>
<dbReference type="Proteomes" id="UP000346198">
    <property type="component" value="Unassembled WGS sequence"/>
</dbReference>
<name>A0A6C2UR64_9BACT</name>
<dbReference type="AlphaFoldDB" id="A0A6C2UR64"/>
<gene>
    <name evidence="1" type="ORF">SCARR_04824</name>
</gene>
<evidence type="ECO:0000313" key="1">
    <source>
        <dbReference type="EMBL" id="VGO22728.1"/>
    </source>
</evidence>
<organism evidence="1 2">
    <name type="scientific">Pontiella sulfatireligans</name>
    <dbReference type="NCBI Taxonomy" id="2750658"/>
    <lineage>
        <taxon>Bacteria</taxon>
        <taxon>Pseudomonadati</taxon>
        <taxon>Kiritimatiellota</taxon>
        <taxon>Kiritimatiellia</taxon>
        <taxon>Kiritimatiellales</taxon>
        <taxon>Pontiellaceae</taxon>
        <taxon>Pontiella</taxon>
    </lineage>
</organism>
<accession>A0A6C2UR64</accession>